<protein>
    <submittedName>
        <fullName evidence="2">Uncharacterized protein</fullName>
    </submittedName>
</protein>
<reference evidence="2" key="1">
    <citation type="submission" date="2020-10" db="EMBL/GenBank/DDBJ databases">
        <authorList>
            <person name="Kikuchi T."/>
        </authorList>
    </citation>
    <scope>NUCLEOTIDE SEQUENCE</scope>
    <source>
        <strain evidence="2">NKZ352</strain>
    </source>
</reference>
<dbReference type="EMBL" id="CAJGYM010000233">
    <property type="protein sequence ID" value="CAD6200071.1"/>
    <property type="molecule type" value="Genomic_DNA"/>
</dbReference>
<evidence type="ECO:0000313" key="2">
    <source>
        <dbReference type="EMBL" id="CAD6200071.1"/>
    </source>
</evidence>
<evidence type="ECO:0000313" key="3">
    <source>
        <dbReference type="Proteomes" id="UP000835052"/>
    </source>
</evidence>
<organism evidence="2 3">
    <name type="scientific">Caenorhabditis auriculariae</name>
    <dbReference type="NCBI Taxonomy" id="2777116"/>
    <lineage>
        <taxon>Eukaryota</taxon>
        <taxon>Metazoa</taxon>
        <taxon>Ecdysozoa</taxon>
        <taxon>Nematoda</taxon>
        <taxon>Chromadorea</taxon>
        <taxon>Rhabditida</taxon>
        <taxon>Rhabditina</taxon>
        <taxon>Rhabditomorpha</taxon>
        <taxon>Rhabditoidea</taxon>
        <taxon>Rhabditidae</taxon>
        <taxon>Peloderinae</taxon>
        <taxon>Caenorhabditis</taxon>
    </lineage>
</organism>
<gene>
    <name evidence="2" type="ORF">CAUJ_LOCUS15970</name>
</gene>
<accession>A0A8S1HYW7</accession>
<dbReference type="AlphaFoldDB" id="A0A8S1HYW7"/>
<dbReference type="Proteomes" id="UP000835052">
    <property type="component" value="Unassembled WGS sequence"/>
</dbReference>
<feature type="region of interest" description="Disordered" evidence="1">
    <location>
        <begin position="1"/>
        <end position="28"/>
    </location>
</feature>
<evidence type="ECO:0000256" key="1">
    <source>
        <dbReference type="SAM" id="MobiDB-lite"/>
    </source>
</evidence>
<name>A0A8S1HYW7_9PELO</name>
<keyword evidence="3" id="KW-1185">Reference proteome</keyword>
<proteinExistence type="predicted"/>
<sequence>MAEIRKGEESMPEEETQTDTDEVTSELSQEWRLPIEVVVHTDEKVPSNEVSEREDLQFPLVHGQKGQKNCHNLASLSPRISSFILELGQDPQEIELLCRDVSPLLTSCLPSSLIQAPPRPASEFPLSFSRLF</sequence>
<comment type="caution">
    <text evidence="2">The sequence shown here is derived from an EMBL/GenBank/DDBJ whole genome shotgun (WGS) entry which is preliminary data.</text>
</comment>
<feature type="compositionally biased region" description="Acidic residues" evidence="1">
    <location>
        <begin position="10"/>
        <end position="24"/>
    </location>
</feature>